<dbReference type="Proteomes" id="UP000828390">
    <property type="component" value="Unassembled WGS sequence"/>
</dbReference>
<name>A0A9D4FJE9_DREPO</name>
<evidence type="ECO:0000313" key="2">
    <source>
        <dbReference type="Proteomes" id="UP000828390"/>
    </source>
</evidence>
<protein>
    <submittedName>
        <fullName evidence="1">Uncharacterized protein</fullName>
    </submittedName>
</protein>
<dbReference type="AlphaFoldDB" id="A0A9D4FJE9"/>
<reference evidence="1" key="1">
    <citation type="journal article" date="2019" name="bioRxiv">
        <title>The Genome of the Zebra Mussel, Dreissena polymorpha: A Resource for Invasive Species Research.</title>
        <authorList>
            <person name="McCartney M.A."/>
            <person name="Auch B."/>
            <person name="Kono T."/>
            <person name="Mallez S."/>
            <person name="Zhang Y."/>
            <person name="Obille A."/>
            <person name="Becker A."/>
            <person name="Abrahante J.E."/>
            <person name="Garbe J."/>
            <person name="Badalamenti J.P."/>
            <person name="Herman A."/>
            <person name="Mangelson H."/>
            <person name="Liachko I."/>
            <person name="Sullivan S."/>
            <person name="Sone E.D."/>
            <person name="Koren S."/>
            <person name="Silverstein K.A.T."/>
            <person name="Beckman K.B."/>
            <person name="Gohl D.M."/>
        </authorList>
    </citation>
    <scope>NUCLEOTIDE SEQUENCE</scope>
    <source>
        <strain evidence="1">Duluth1</strain>
        <tissue evidence="1">Whole animal</tissue>
    </source>
</reference>
<reference evidence="1" key="2">
    <citation type="submission" date="2020-11" db="EMBL/GenBank/DDBJ databases">
        <authorList>
            <person name="McCartney M.A."/>
            <person name="Auch B."/>
            <person name="Kono T."/>
            <person name="Mallez S."/>
            <person name="Becker A."/>
            <person name="Gohl D.M."/>
            <person name="Silverstein K.A.T."/>
            <person name="Koren S."/>
            <person name="Bechman K.B."/>
            <person name="Herman A."/>
            <person name="Abrahante J.E."/>
            <person name="Garbe J."/>
        </authorList>
    </citation>
    <scope>NUCLEOTIDE SEQUENCE</scope>
    <source>
        <strain evidence="1">Duluth1</strain>
        <tissue evidence="1">Whole animal</tissue>
    </source>
</reference>
<keyword evidence="2" id="KW-1185">Reference proteome</keyword>
<proteinExistence type="predicted"/>
<comment type="caution">
    <text evidence="1">The sequence shown here is derived from an EMBL/GenBank/DDBJ whole genome shotgun (WGS) entry which is preliminary data.</text>
</comment>
<dbReference type="EMBL" id="JAIWYP010000007">
    <property type="protein sequence ID" value="KAH3798779.1"/>
    <property type="molecule type" value="Genomic_DNA"/>
</dbReference>
<accession>A0A9D4FJE9</accession>
<gene>
    <name evidence="1" type="ORF">DPMN_152382</name>
</gene>
<sequence>MCVSVSSNPGSRSVHLRRNLVSNLGGILRHLEQRRRRGNGCDGKYGGFMAGVVSTAG</sequence>
<evidence type="ECO:0000313" key="1">
    <source>
        <dbReference type="EMBL" id="KAH3798779.1"/>
    </source>
</evidence>
<organism evidence="1 2">
    <name type="scientific">Dreissena polymorpha</name>
    <name type="common">Zebra mussel</name>
    <name type="synonym">Mytilus polymorpha</name>
    <dbReference type="NCBI Taxonomy" id="45954"/>
    <lineage>
        <taxon>Eukaryota</taxon>
        <taxon>Metazoa</taxon>
        <taxon>Spiralia</taxon>
        <taxon>Lophotrochozoa</taxon>
        <taxon>Mollusca</taxon>
        <taxon>Bivalvia</taxon>
        <taxon>Autobranchia</taxon>
        <taxon>Heteroconchia</taxon>
        <taxon>Euheterodonta</taxon>
        <taxon>Imparidentia</taxon>
        <taxon>Neoheterodontei</taxon>
        <taxon>Myida</taxon>
        <taxon>Dreissenoidea</taxon>
        <taxon>Dreissenidae</taxon>
        <taxon>Dreissena</taxon>
    </lineage>
</organism>